<keyword evidence="2 6" id="KW-0413">Isomerase</keyword>
<dbReference type="NCBIfam" id="NF004051">
    <property type="entry name" value="PRK05571.1"/>
    <property type="match status" value="1"/>
</dbReference>
<feature type="binding site" evidence="4">
    <location>
        <position position="109"/>
    </location>
    <ligand>
        <name>D-ribulose 5-phosphate</name>
        <dbReference type="ChEBI" id="CHEBI:58121"/>
    </ligand>
</feature>
<reference evidence="6 10" key="4">
    <citation type="submission" date="2019-04" db="EMBL/GenBank/DDBJ databases">
        <title>Genome sequencing of Clostridium botulinum Groups I-IV and Clostridium butyricum.</title>
        <authorList>
            <person name="Brunt J."/>
            <person name="Van Vliet A.H.M."/>
            <person name="Stringer S.C."/>
            <person name="Carter A.T."/>
            <person name="Peck M.W."/>
        </authorList>
    </citation>
    <scope>NUCLEOTIDE SEQUENCE [LARGE SCALE GENOMIC DNA]</scope>
    <source>
        <strain evidence="6 10">IFR 18/108</strain>
    </source>
</reference>
<dbReference type="GO" id="GO:0019316">
    <property type="term" value="P:D-allose catabolic process"/>
    <property type="evidence" value="ECO:0007669"/>
    <property type="project" value="TreeGrafter"/>
</dbReference>
<dbReference type="InterPro" id="IPR004785">
    <property type="entry name" value="RpiB"/>
</dbReference>
<dbReference type="KEGG" id="cld:CLSPO_c01690"/>
<dbReference type="EMBL" id="SXCS01000010">
    <property type="protein sequence ID" value="NFR62974.1"/>
    <property type="molecule type" value="Genomic_DNA"/>
</dbReference>
<dbReference type="Proteomes" id="UP000223854">
    <property type="component" value="Unassembled WGS sequence"/>
</dbReference>
<protein>
    <submittedName>
        <fullName evidence="5 6">Ribose-5-phosphate isomerase B</fullName>
        <ecNumber evidence="5 6">5.3.1.6</ecNumber>
    </submittedName>
</protein>
<evidence type="ECO:0000313" key="6">
    <source>
        <dbReference type="EMBL" id="NFR62974.1"/>
    </source>
</evidence>
<dbReference type="SUPFAM" id="SSF89623">
    <property type="entry name" value="Ribose/Galactose isomerase RpiB/AlsB"/>
    <property type="match status" value="1"/>
</dbReference>
<evidence type="ECO:0000313" key="10">
    <source>
        <dbReference type="Proteomes" id="UP000486601"/>
    </source>
</evidence>
<sequence>MKIALGSDHAGLPLKNEIIKHLEGKGIEIKDFGTYTEESCDYPDYAQKVAEKVVAKEFDFGILICGTGIGISIAANKVKGVRAALCSDTFSAHACREHNNANILALGQRVVGVGLALDIVDNFLNAEFQGGRHENRINKMMEIEK</sequence>
<feature type="binding site" evidence="4">
    <location>
        <begin position="8"/>
        <end position="9"/>
    </location>
    <ligand>
        <name>D-ribulose 5-phosphate</name>
        <dbReference type="ChEBI" id="CHEBI:58121"/>
    </ligand>
</feature>
<dbReference type="RefSeq" id="WP_003491883.1">
    <property type="nucleotide sequence ID" value="NZ_CBCRVC010000012.1"/>
</dbReference>
<reference evidence="5 8" key="2">
    <citation type="journal article" date="2015" name="PLoS ONE">
        <title>A universal mariner transposon system for forward genetic studies in the genus clostridium.</title>
        <authorList>
            <person name="Zhang Y."/>
            <person name="Grosse-Honebrink A."/>
            <person name="Minton N.P."/>
        </authorList>
    </citation>
    <scope>NUCLEOTIDE SEQUENCE [LARGE SCALE GENOMIC DNA]</scope>
    <source>
        <strain evidence="5 8">NCIMB 10696</strain>
    </source>
</reference>
<dbReference type="Proteomes" id="UP000033052">
    <property type="component" value="Chromosome"/>
</dbReference>
<proteinExistence type="inferred from homology"/>
<dbReference type="PANTHER" id="PTHR30345:SF0">
    <property type="entry name" value="DNA DAMAGE-REPAIR_TOLERATION PROTEIN DRT102"/>
    <property type="match status" value="1"/>
</dbReference>
<reference evidence="7 9" key="3">
    <citation type="submission" date="2017-09" db="EMBL/GenBank/DDBJ databases">
        <title>FDA dAtabase for Regulatory Grade micrObial Sequences (FDA-ARGOS): Supporting development and validation of Infectious Disease Dx tests.</title>
        <authorList>
            <person name="Kerrigan L."/>
            <person name="Long C."/>
            <person name="Tallon L.J."/>
            <person name="Sadzewicz L."/>
            <person name="Ott S."/>
            <person name="Zhao X."/>
            <person name="Nagaraj S."/>
            <person name="Vavikolanu K."/>
            <person name="Aluvathingal J."/>
            <person name="Nadendla S."/>
            <person name="Sichtig H."/>
        </authorList>
    </citation>
    <scope>NUCLEOTIDE SEQUENCE [LARGE SCALE GENOMIC DNA]</scope>
    <source>
        <strain evidence="7 9">FDAARGOS_423</strain>
    </source>
</reference>
<dbReference type="EMBL" id="PDLH01000007">
    <property type="protein sequence ID" value="PHH01828.1"/>
    <property type="molecule type" value="Genomic_DNA"/>
</dbReference>
<accession>A0A7X5SZK9</accession>
<comment type="similarity">
    <text evidence="1">Belongs to the LacAB/RpiB family.</text>
</comment>
<evidence type="ECO:0000256" key="2">
    <source>
        <dbReference type="ARBA" id="ARBA00023235"/>
    </source>
</evidence>
<dbReference type="GO" id="GO:0004751">
    <property type="term" value="F:ribose-5-phosphate isomerase activity"/>
    <property type="evidence" value="ECO:0007669"/>
    <property type="project" value="UniProtKB-EC"/>
</dbReference>
<dbReference type="NCBIfam" id="TIGR01120">
    <property type="entry name" value="rpiB"/>
    <property type="match status" value="1"/>
</dbReference>
<feature type="binding site" evidence="4">
    <location>
        <begin position="66"/>
        <end position="70"/>
    </location>
    <ligand>
        <name>D-ribulose 5-phosphate</name>
        <dbReference type="ChEBI" id="CHEBI:58121"/>
    </ligand>
</feature>
<dbReference type="Pfam" id="PF02502">
    <property type="entry name" value="LacAB_rpiB"/>
    <property type="match status" value="1"/>
</dbReference>
<dbReference type="EMBL" id="CP009225">
    <property type="protein sequence ID" value="AKC60906.1"/>
    <property type="molecule type" value="Genomic_DNA"/>
</dbReference>
<dbReference type="NCBIfam" id="TIGR00689">
    <property type="entry name" value="rpiB_lacA_lacB"/>
    <property type="match status" value="1"/>
</dbReference>
<name>A0A7X5SZK9_CLOSG</name>
<dbReference type="AlphaFoldDB" id="A0A7X5SZK9"/>
<dbReference type="GO" id="GO:0009052">
    <property type="term" value="P:pentose-phosphate shunt, non-oxidative branch"/>
    <property type="evidence" value="ECO:0007669"/>
    <property type="project" value="TreeGrafter"/>
</dbReference>
<feature type="binding site" evidence="4">
    <location>
        <position position="99"/>
    </location>
    <ligand>
        <name>D-ribulose 5-phosphate</name>
        <dbReference type="ChEBI" id="CHEBI:58121"/>
    </ligand>
</feature>
<dbReference type="PANTHER" id="PTHR30345">
    <property type="entry name" value="RIBOSE-5-PHOSPHATE ISOMERASE B"/>
    <property type="match status" value="1"/>
</dbReference>
<dbReference type="EC" id="5.3.1.6" evidence="5 6"/>
<evidence type="ECO:0000313" key="8">
    <source>
        <dbReference type="Proteomes" id="UP000033052"/>
    </source>
</evidence>
<evidence type="ECO:0000313" key="9">
    <source>
        <dbReference type="Proteomes" id="UP000223854"/>
    </source>
</evidence>
<feature type="active site" description="Proton acceptor" evidence="3">
    <location>
        <position position="65"/>
    </location>
</feature>
<keyword evidence="9" id="KW-1185">Reference proteome</keyword>
<feature type="binding site" evidence="4">
    <location>
        <position position="132"/>
    </location>
    <ligand>
        <name>D-ribulose 5-phosphate</name>
        <dbReference type="ChEBI" id="CHEBI:58121"/>
    </ligand>
</feature>
<evidence type="ECO:0000256" key="4">
    <source>
        <dbReference type="PIRSR" id="PIRSR005384-2"/>
    </source>
</evidence>
<organism evidence="6 10">
    <name type="scientific">Clostridium sporogenes</name>
    <dbReference type="NCBI Taxonomy" id="1509"/>
    <lineage>
        <taxon>Bacteria</taxon>
        <taxon>Bacillati</taxon>
        <taxon>Bacillota</taxon>
        <taxon>Clostridia</taxon>
        <taxon>Eubacteriales</taxon>
        <taxon>Clostridiaceae</taxon>
        <taxon>Clostridium</taxon>
    </lineage>
</organism>
<dbReference type="Proteomes" id="UP000486601">
    <property type="component" value="Unassembled WGS sequence"/>
</dbReference>
<feature type="binding site" evidence="4">
    <location>
        <position position="136"/>
    </location>
    <ligand>
        <name>D-ribulose 5-phosphate</name>
        <dbReference type="ChEBI" id="CHEBI:58121"/>
    </ligand>
</feature>
<evidence type="ECO:0000313" key="7">
    <source>
        <dbReference type="EMBL" id="PHH01828.1"/>
    </source>
</evidence>
<dbReference type="InterPro" id="IPR036569">
    <property type="entry name" value="RpiB_LacA_LacB_sf"/>
</dbReference>
<dbReference type="Gene3D" id="3.40.1400.10">
    <property type="entry name" value="Sugar-phosphate isomerase, RpiB/LacA/LacB"/>
    <property type="match status" value="1"/>
</dbReference>
<feature type="active site" description="Proton donor" evidence="3">
    <location>
        <position position="98"/>
    </location>
</feature>
<dbReference type="GeneID" id="92936937"/>
<dbReference type="PIRSF" id="PIRSF005384">
    <property type="entry name" value="RpiB_LacA_B"/>
    <property type="match status" value="1"/>
</dbReference>
<dbReference type="InterPro" id="IPR003500">
    <property type="entry name" value="RpiB_LacA_LacB"/>
</dbReference>
<evidence type="ECO:0000313" key="5">
    <source>
        <dbReference type="EMBL" id="AKC60906.1"/>
    </source>
</evidence>
<evidence type="ECO:0000256" key="1">
    <source>
        <dbReference type="ARBA" id="ARBA00008754"/>
    </source>
</evidence>
<gene>
    <name evidence="6" type="primary">rpiB</name>
    <name evidence="5" type="ORF">CLSPO_c01690</name>
    <name evidence="7" type="ORF">CRX47_19130</name>
    <name evidence="6" type="ORF">FDF70_16210</name>
</gene>
<evidence type="ECO:0000256" key="3">
    <source>
        <dbReference type="PIRSR" id="PIRSR005384-1"/>
    </source>
</evidence>
<reference evidence="5" key="1">
    <citation type="submission" date="2014-08" db="EMBL/GenBank/DDBJ databases">
        <authorList>
            <person name="Kubiak A."/>
            <person name="Poehlein A."/>
            <person name="Daniel R."/>
            <person name="Minton N.P."/>
        </authorList>
    </citation>
    <scope>NUCLEOTIDE SEQUENCE</scope>
    <source>
        <strain evidence="5">NCIMB 10696</strain>
    </source>
</reference>